<comment type="similarity">
    <text evidence="4 17">Belongs to the glycosyltransferase 7 family.</text>
</comment>
<evidence type="ECO:0000256" key="11">
    <source>
        <dbReference type="ARBA" id="ARBA00023034"/>
    </source>
</evidence>
<dbReference type="AlphaFoldDB" id="A0A8C5N099"/>
<dbReference type="EC" id="2.4.1.-" evidence="17"/>
<comment type="catalytic activity">
    <reaction evidence="16">
        <text>N-acetyl-D-glucosamine + UDP-alpha-D-galactose = beta-D-galactosyl-(1-&gt;4)-N-acetyl-D-glucosamine + UDP + H(+)</text>
        <dbReference type="Rhea" id="RHEA:17745"/>
        <dbReference type="ChEBI" id="CHEBI:15378"/>
        <dbReference type="ChEBI" id="CHEBI:58223"/>
        <dbReference type="ChEBI" id="CHEBI:60152"/>
        <dbReference type="ChEBI" id="CHEBI:66914"/>
        <dbReference type="ChEBI" id="CHEBI:506227"/>
        <dbReference type="EC" id="2.4.1.90"/>
    </reaction>
    <physiologicalReaction direction="left-to-right" evidence="16">
        <dbReference type="Rhea" id="RHEA:17746"/>
    </physiologicalReaction>
</comment>
<evidence type="ECO:0000256" key="8">
    <source>
        <dbReference type="ARBA" id="ARBA00022723"/>
    </source>
</evidence>
<dbReference type="GO" id="GO:0003945">
    <property type="term" value="F:N-acetyllactosamine synthase activity"/>
    <property type="evidence" value="ECO:0007669"/>
    <property type="project" value="UniProtKB-EC"/>
</dbReference>
<reference evidence="20" key="1">
    <citation type="submission" date="2025-08" db="UniProtKB">
        <authorList>
            <consortium name="Ensembl"/>
        </authorList>
    </citation>
    <scope>IDENTIFICATION</scope>
</reference>
<dbReference type="Proteomes" id="UP000694569">
    <property type="component" value="Unplaced"/>
</dbReference>
<keyword evidence="10 17" id="KW-1133">Transmembrane helix</keyword>
<dbReference type="GO" id="GO:0032580">
    <property type="term" value="C:Golgi cisterna membrane"/>
    <property type="evidence" value="ECO:0007669"/>
    <property type="project" value="UniProtKB-UniRule"/>
</dbReference>
<reference evidence="20" key="2">
    <citation type="submission" date="2025-09" db="UniProtKB">
        <authorList>
            <consortium name="Ensembl"/>
        </authorList>
    </citation>
    <scope>IDENTIFICATION</scope>
</reference>
<dbReference type="Pfam" id="PF13733">
    <property type="entry name" value="Glyco_transf_7N"/>
    <property type="match status" value="1"/>
</dbReference>
<dbReference type="InterPro" id="IPR027791">
    <property type="entry name" value="Galactosyl_T_C"/>
</dbReference>
<dbReference type="Pfam" id="PF02709">
    <property type="entry name" value="Glyco_transf_7C"/>
    <property type="match status" value="1"/>
</dbReference>
<dbReference type="Gene3D" id="3.90.550.10">
    <property type="entry name" value="Spore Coat Polysaccharide Biosynthesis Protein SpsA, Chain A"/>
    <property type="match status" value="1"/>
</dbReference>
<proteinExistence type="inferred from homology"/>
<comment type="cofactor">
    <cofactor evidence="1 17">
        <name>Mn(2+)</name>
        <dbReference type="ChEBI" id="CHEBI:29035"/>
    </cofactor>
</comment>
<dbReference type="Ensembl" id="ENSLLET00000023227.1">
    <property type="protein sequence ID" value="ENSLLEP00000022362.1"/>
    <property type="gene ID" value="ENSLLEG00000014199.1"/>
</dbReference>
<evidence type="ECO:0000256" key="15">
    <source>
        <dbReference type="ARBA" id="ARBA00023211"/>
    </source>
</evidence>
<evidence type="ECO:0000256" key="14">
    <source>
        <dbReference type="ARBA" id="ARBA00023180"/>
    </source>
</evidence>
<evidence type="ECO:0000313" key="21">
    <source>
        <dbReference type="Proteomes" id="UP000694569"/>
    </source>
</evidence>
<comment type="function">
    <text evidence="17">Responsible for the synthesis of complex-type N-linked oligosaccharides in many glycoproteins as well as the carbohydrate moieties of glycolipids.</text>
</comment>
<evidence type="ECO:0000256" key="1">
    <source>
        <dbReference type="ARBA" id="ARBA00001936"/>
    </source>
</evidence>
<dbReference type="GeneTree" id="ENSGT00940000158378"/>
<keyword evidence="14 17" id="KW-0325">Glycoprotein</keyword>
<keyword evidence="15 17" id="KW-0464">Manganese</keyword>
<evidence type="ECO:0000256" key="6">
    <source>
        <dbReference type="ARBA" id="ARBA00022679"/>
    </source>
</evidence>
<evidence type="ECO:0000259" key="19">
    <source>
        <dbReference type="Pfam" id="PF13733"/>
    </source>
</evidence>
<dbReference type="OrthoDB" id="10016069at2759"/>
<dbReference type="UniPathway" id="UPA00378"/>
<dbReference type="PANTHER" id="PTHR19300:SF9">
    <property type="entry name" value="BETA-1,4-GALACTOSYLTRANSFERASE 4"/>
    <property type="match status" value="1"/>
</dbReference>
<name>A0A8C5N099_9ANUR</name>
<evidence type="ECO:0000313" key="20">
    <source>
        <dbReference type="Ensembl" id="ENSLLEP00000022362.1"/>
    </source>
</evidence>
<evidence type="ECO:0000256" key="16">
    <source>
        <dbReference type="ARBA" id="ARBA00049413"/>
    </source>
</evidence>
<keyword evidence="12 17" id="KW-0472">Membrane</keyword>
<evidence type="ECO:0000256" key="12">
    <source>
        <dbReference type="ARBA" id="ARBA00023136"/>
    </source>
</evidence>
<keyword evidence="6 17" id="KW-0808">Transferase</keyword>
<comment type="pathway">
    <text evidence="3 17">Protein modification; protein glycosylation.</text>
</comment>
<dbReference type="PANTHER" id="PTHR19300">
    <property type="entry name" value="BETA-1,4-GALACTOSYLTRANSFERASE"/>
    <property type="match status" value="1"/>
</dbReference>
<comment type="subcellular location">
    <subcellularLocation>
        <location evidence="2 17">Golgi apparatus membrane</location>
        <topology evidence="2 17">Single-pass type II membrane protein</topology>
    </subcellularLocation>
</comment>
<keyword evidence="5 17" id="KW-0328">Glycosyltransferase</keyword>
<keyword evidence="7 17" id="KW-0812">Transmembrane</keyword>
<dbReference type="GO" id="GO:0046872">
    <property type="term" value="F:metal ion binding"/>
    <property type="evidence" value="ECO:0007669"/>
    <property type="project" value="UniProtKB-UniRule"/>
</dbReference>
<evidence type="ECO:0000256" key="5">
    <source>
        <dbReference type="ARBA" id="ARBA00022676"/>
    </source>
</evidence>
<evidence type="ECO:0000256" key="10">
    <source>
        <dbReference type="ARBA" id="ARBA00022989"/>
    </source>
</evidence>
<sequence>MRTCLDHFRMKRVFLSVLAVVAVALAFIYFADDTGNFALKLNASFLKIWRSSSLNEKNEEKCQIVKETVTKVSDVNICPALSPLLKGVLQLSFDPNVTLDQVKAKNPLVKNGLYQPKSCRSQQRVAIMIPFRNREKHLLYLLNHLHPFLQRQQLEYGIYVIHQTKEAKFNRAKLLNVGYLEALKQKDWDCFIFHDVDLLPENDFNLYLCDTEPKQMAIGMNTTQYKILWKYYFGGVTALTRDQFAKVNGYSNRYWGWGGEDDDLRHRVTLHNMKVVQPFEHIAKYTMTFHKEDQGNEINANRFKLLKKTAKNWENDGLKSCTYKLISIEQNPLYINITVDVQELETQSVTSG</sequence>
<evidence type="ECO:0000259" key="18">
    <source>
        <dbReference type="Pfam" id="PF02709"/>
    </source>
</evidence>
<evidence type="ECO:0000256" key="7">
    <source>
        <dbReference type="ARBA" id="ARBA00022692"/>
    </source>
</evidence>
<evidence type="ECO:0000256" key="9">
    <source>
        <dbReference type="ARBA" id="ARBA00022968"/>
    </source>
</evidence>
<dbReference type="PRINTS" id="PR02050">
    <property type="entry name" value="B14GALTRFASE"/>
</dbReference>
<dbReference type="InterPro" id="IPR003859">
    <property type="entry name" value="Galactosyl_T"/>
</dbReference>
<feature type="transmembrane region" description="Helical" evidence="17">
    <location>
        <begin position="12"/>
        <end position="31"/>
    </location>
</feature>
<accession>A0A8C5N099</accession>
<organism evidence="20 21">
    <name type="scientific">Leptobrachium leishanense</name>
    <name type="common">Leishan spiny toad</name>
    <dbReference type="NCBI Taxonomy" id="445787"/>
    <lineage>
        <taxon>Eukaryota</taxon>
        <taxon>Metazoa</taxon>
        <taxon>Chordata</taxon>
        <taxon>Craniata</taxon>
        <taxon>Vertebrata</taxon>
        <taxon>Euteleostomi</taxon>
        <taxon>Amphibia</taxon>
        <taxon>Batrachia</taxon>
        <taxon>Anura</taxon>
        <taxon>Pelobatoidea</taxon>
        <taxon>Megophryidae</taxon>
        <taxon>Leptobrachium</taxon>
    </lineage>
</organism>
<keyword evidence="9 17" id="KW-0735">Signal-anchor</keyword>
<keyword evidence="13" id="KW-1015">Disulfide bond</keyword>
<evidence type="ECO:0000256" key="2">
    <source>
        <dbReference type="ARBA" id="ARBA00004323"/>
    </source>
</evidence>
<dbReference type="SUPFAM" id="SSF53448">
    <property type="entry name" value="Nucleotide-diphospho-sugar transferases"/>
    <property type="match status" value="1"/>
</dbReference>
<dbReference type="GO" id="GO:0000139">
    <property type="term" value="C:Golgi membrane"/>
    <property type="evidence" value="ECO:0007669"/>
    <property type="project" value="UniProtKB-SubCell"/>
</dbReference>
<dbReference type="InterPro" id="IPR029044">
    <property type="entry name" value="Nucleotide-diphossugar_trans"/>
</dbReference>
<dbReference type="CDD" id="cd00899">
    <property type="entry name" value="b4GalT"/>
    <property type="match status" value="1"/>
</dbReference>
<evidence type="ECO:0000256" key="17">
    <source>
        <dbReference type="RuleBase" id="RU368121"/>
    </source>
</evidence>
<evidence type="ECO:0000256" key="3">
    <source>
        <dbReference type="ARBA" id="ARBA00004922"/>
    </source>
</evidence>
<keyword evidence="8 17" id="KW-0479">Metal-binding</keyword>
<evidence type="ECO:0000256" key="4">
    <source>
        <dbReference type="ARBA" id="ARBA00005735"/>
    </source>
</evidence>
<keyword evidence="11 17" id="KW-0333">Golgi apparatus</keyword>
<protein>
    <recommendedName>
        <fullName evidence="17">Beta-1,4-galactosyltransferase</fullName>
        <shortName evidence="17">Beta-1,4-GalTase</shortName>
        <ecNumber evidence="17">2.4.1.-</ecNumber>
    </recommendedName>
</protein>
<feature type="domain" description="Galactosyltransferase C-terminal" evidence="18">
    <location>
        <begin position="215"/>
        <end position="291"/>
    </location>
</feature>
<dbReference type="InterPro" id="IPR027995">
    <property type="entry name" value="Galactosyl_T_N"/>
</dbReference>
<keyword evidence="21" id="KW-1185">Reference proteome</keyword>
<dbReference type="FunFam" id="3.90.550.10:FF:000028">
    <property type="entry name" value="beta-1,4-galactosyltransferase 1"/>
    <property type="match status" value="1"/>
</dbReference>
<evidence type="ECO:0000256" key="13">
    <source>
        <dbReference type="ARBA" id="ARBA00023157"/>
    </source>
</evidence>
<dbReference type="GO" id="GO:0005975">
    <property type="term" value="P:carbohydrate metabolic process"/>
    <property type="evidence" value="ECO:0007669"/>
    <property type="project" value="InterPro"/>
</dbReference>
<feature type="domain" description="Galactosyltransferase N-terminal" evidence="19">
    <location>
        <begin position="78"/>
        <end position="210"/>
    </location>
</feature>